<evidence type="ECO:0000313" key="5">
    <source>
        <dbReference type="EMBL" id="APZ90755.1"/>
    </source>
</evidence>
<keyword evidence="6" id="KW-1185">Reference proteome</keyword>
<accession>A0A1P8W9M0</accession>
<dbReference type="PRINTS" id="PR00778">
    <property type="entry name" value="HTHARSR"/>
</dbReference>
<dbReference type="InterPro" id="IPR001845">
    <property type="entry name" value="HTH_ArsR_DNA-bd_dom"/>
</dbReference>
<feature type="domain" description="HTH arsR-type" evidence="4">
    <location>
        <begin position="19"/>
        <end position="109"/>
    </location>
</feature>
<dbReference type="InterPro" id="IPR036388">
    <property type="entry name" value="WH-like_DNA-bd_sf"/>
</dbReference>
<reference evidence="5 6" key="1">
    <citation type="journal article" date="2016" name="Front. Microbiol.">
        <title>Fuerstia marisgermanicae gen. nov., sp. nov., an Unusual Member of the Phylum Planctomycetes from the German Wadden Sea.</title>
        <authorList>
            <person name="Kohn T."/>
            <person name="Heuer A."/>
            <person name="Jogler M."/>
            <person name="Vollmers J."/>
            <person name="Boedeker C."/>
            <person name="Bunk B."/>
            <person name="Rast P."/>
            <person name="Borchert D."/>
            <person name="Glockner I."/>
            <person name="Freese H.M."/>
            <person name="Klenk H.P."/>
            <person name="Overmann J."/>
            <person name="Kaster A.K."/>
            <person name="Rohde M."/>
            <person name="Wiegand S."/>
            <person name="Jogler C."/>
        </authorList>
    </citation>
    <scope>NUCLEOTIDE SEQUENCE [LARGE SCALE GENOMIC DNA]</scope>
    <source>
        <strain evidence="5 6">NH11</strain>
    </source>
</reference>
<evidence type="ECO:0000256" key="1">
    <source>
        <dbReference type="ARBA" id="ARBA00023015"/>
    </source>
</evidence>
<dbReference type="PANTHER" id="PTHR33154:SF15">
    <property type="entry name" value="REGULATORY PROTEIN ARSR"/>
    <property type="match status" value="1"/>
</dbReference>
<dbReference type="PROSITE" id="PS50987">
    <property type="entry name" value="HTH_ARSR_2"/>
    <property type="match status" value="1"/>
</dbReference>
<dbReference type="InterPro" id="IPR051081">
    <property type="entry name" value="HTH_MetalResp_TranReg"/>
</dbReference>
<dbReference type="CDD" id="cd00090">
    <property type="entry name" value="HTH_ARSR"/>
    <property type="match status" value="1"/>
</dbReference>
<dbReference type="InterPro" id="IPR011991">
    <property type="entry name" value="ArsR-like_HTH"/>
</dbReference>
<dbReference type="Pfam" id="PF01022">
    <property type="entry name" value="HTH_5"/>
    <property type="match status" value="1"/>
</dbReference>
<proteinExistence type="predicted"/>
<gene>
    <name evidence="5" type="primary">ygaV</name>
    <name evidence="5" type="ORF">Fuma_00339</name>
</gene>
<evidence type="ECO:0000313" key="6">
    <source>
        <dbReference type="Proteomes" id="UP000187735"/>
    </source>
</evidence>
<dbReference type="Proteomes" id="UP000187735">
    <property type="component" value="Chromosome"/>
</dbReference>
<name>A0A1P8W9M0_9PLAN</name>
<dbReference type="GO" id="GO:0003677">
    <property type="term" value="F:DNA binding"/>
    <property type="evidence" value="ECO:0007669"/>
    <property type="project" value="UniProtKB-KW"/>
</dbReference>
<keyword evidence="1" id="KW-0805">Transcription regulation</keyword>
<organism evidence="5 6">
    <name type="scientific">Fuerstiella marisgermanici</name>
    <dbReference type="NCBI Taxonomy" id="1891926"/>
    <lineage>
        <taxon>Bacteria</taxon>
        <taxon>Pseudomonadati</taxon>
        <taxon>Planctomycetota</taxon>
        <taxon>Planctomycetia</taxon>
        <taxon>Planctomycetales</taxon>
        <taxon>Planctomycetaceae</taxon>
        <taxon>Fuerstiella</taxon>
    </lineage>
</organism>
<dbReference type="SUPFAM" id="SSF46785">
    <property type="entry name" value="Winged helix' DNA-binding domain"/>
    <property type="match status" value="1"/>
</dbReference>
<dbReference type="STRING" id="1891926.Fuma_00339"/>
<dbReference type="InterPro" id="IPR036390">
    <property type="entry name" value="WH_DNA-bd_sf"/>
</dbReference>
<dbReference type="GO" id="GO:0003700">
    <property type="term" value="F:DNA-binding transcription factor activity"/>
    <property type="evidence" value="ECO:0007669"/>
    <property type="project" value="InterPro"/>
</dbReference>
<evidence type="ECO:0000256" key="2">
    <source>
        <dbReference type="ARBA" id="ARBA00023125"/>
    </source>
</evidence>
<dbReference type="AlphaFoldDB" id="A0A1P8W9M0"/>
<protein>
    <submittedName>
        <fullName evidence="5">Putative HTH-type transcriptional regulator YgaV</fullName>
    </submittedName>
</protein>
<dbReference type="NCBIfam" id="NF033788">
    <property type="entry name" value="HTH_metalloreg"/>
    <property type="match status" value="1"/>
</dbReference>
<keyword evidence="2" id="KW-0238">DNA-binding</keyword>
<dbReference type="PANTHER" id="PTHR33154">
    <property type="entry name" value="TRANSCRIPTIONAL REGULATOR, ARSR FAMILY"/>
    <property type="match status" value="1"/>
</dbReference>
<dbReference type="KEGG" id="fmr:Fuma_00339"/>
<dbReference type="Gene3D" id="1.10.10.10">
    <property type="entry name" value="Winged helix-like DNA-binding domain superfamily/Winged helix DNA-binding domain"/>
    <property type="match status" value="1"/>
</dbReference>
<sequence>MASRSIKKKPCDSSPVKLKADPTAEEFAKLTWAIAHPARVQIVRLLIGREACVCGEIVDCLPLAQSTVSQHLKILKESGLIQGEVDGPKVCYCINQGQLERLKTLVAGL</sequence>
<evidence type="ECO:0000259" key="4">
    <source>
        <dbReference type="PROSITE" id="PS50987"/>
    </source>
</evidence>
<dbReference type="EMBL" id="CP017641">
    <property type="protein sequence ID" value="APZ90755.1"/>
    <property type="molecule type" value="Genomic_DNA"/>
</dbReference>
<dbReference type="SMART" id="SM00418">
    <property type="entry name" value="HTH_ARSR"/>
    <property type="match status" value="1"/>
</dbReference>
<evidence type="ECO:0000256" key="3">
    <source>
        <dbReference type="ARBA" id="ARBA00023163"/>
    </source>
</evidence>
<dbReference type="FunFam" id="1.10.10.10:FF:000997">
    <property type="entry name" value="Transcriptional regulator, ArsR family"/>
    <property type="match status" value="1"/>
</dbReference>
<keyword evidence="3" id="KW-0804">Transcription</keyword>